<organism evidence="1 2">
    <name type="scientific">Hygrophoropsis aurantiaca</name>
    <dbReference type="NCBI Taxonomy" id="72124"/>
    <lineage>
        <taxon>Eukaryota</taxon>
        <taxon>Fungi</taxon>
        <taxon>Dikarya</taxon>
        <taxon>Basidiomycota</taxon>
        <taxon>Agaricomycotina</taxon>
        <taxon>Agaricomycetes</taxon>
        <taxon>Agaricomycetidae</taxon>
        <taxon>Boletales</taxon>
        <taxon>Coniophorineae</taxon>
        <taxon>Hygrophoropsidaceae</taxon>
        <taxon>Hygrophoropsis</taxon>
    </lineage>
</organism>
<comment type="caution">
    <text evidence="1">The sequence shown here is derived from an EMBL/GenBank/DDBJ whole genome shotgun (WGS) entry which is preliminary data.</text>
</comment>
<keyword evidence="2" id="KW-1185">Reference proteome</keyword>
<proteinExistence type="predicted"/>
<protein>
    <submittedName>
        <fullName evidence="1">Cyanovirin-N</fullName>
    </submittedName>
</protein>
<dbReference type="EMBL" id="MU267811">
    <property type="protein sequence ID" value="KAH7908594.1"/>
    <property type="molecule type" value="Genomic_DNA"/>
</dbReference>
<dbReference type="Proteomes" id="UP000790377">
    <property type="component" value="Unassembled WGS sequence"/>
</dbReference>
<name>A0ACB8A5S3_9AGAM</name>
<reference evidence="1" key="1">
    <citation type="journal article" date="2021" name="New Phytol.">
        <title>Evolutionary innovations through gain and loss of genes in the ectomycorrhizal Boletales.</title>
        <authorList>
            <person name="Wu G."/>
            <person name="Miyauchi S."/>
            <person name="Morin E."/>
            <person name="Kuo A."/>
            <person name="Drula E."/>
            <person name="Varga T."/>
            <person name="Kohler A."/>
            <person name="Feng B."/>
            <person name="Cao Y."/>
            <person name="Lipzen A."/>
            <person name="Daum C."/>
            <person name="Hundley H."/>
            <person name="Pangilinan J."/>
            <person name="Johnson J."/>
            <person name="Barry K."/>
            <person name="LaButti K."/>
            <person name="Ng V."/>
            <person name="Ahrendt S."/>
            <person name="Min B."/>
            <person name="Choi I.G."/>
            <person name="Park H."/>
            <person name="Plett J.M."/>
            <person name="Magnuson J."/>
            <person name="Spatafora J.W."/>
            <person name="Nagy L.G."/>
            <person name="Henrissat B."/>
            <person name="Grigoriev I.V."/>
            <person name="Yang Z.L."/>
            <person name="Xu J."/>
            <person name="Martin F.M."/>
        </authorList>
    </citation>
    <scope>NUCLEOTIDE SEQUENCE</scope>
    <source>
        <strain evidence="1">ATCC 28755</strain>
    </source>
</reference>
<evidence type="ECO:0000313" key="1">
    <source>
        <dbReference type="EMBL" id="KAH7908594.1"/>
    </source>
</evidence>
<evidence type="ECO:0000313" key="2">
    <source>
        <dbReference type="Proteomes" id="UP000790377"/>
    </source>
</evidence>
<sequence length="121" mass="12693">MSLIILRLSFVALSSFTFAQDFGAACTNSTLDGTTLNAMCETDSGANITASINLNNCVASYNGTLTCSQTGNYSTTCSACEYGIGPLQMVCMCYDGNATYPDVSVINLDTCINNQNGTLTC</sequence>
<accession>A0ACB8A5S3</accession>
<gene>
    <name evidence="1" type="ORF">BJ138DRAFT_338248</name>
</gene>